<comment type="caution">
    <text evidence="6">The sequence shown here is derived from an EMBL/GenBank/DDBJ whole genome shotgun (WGS) entry which is preliminary data.</text>
</comment>
<dbReference type="PANTHER" id="PTHR30126:SF5">
    <property type="entry name" value="HTH-TYPE TRANSCRIPTIONAL ACTIVATOR CMPR"/>
    <property type="match status" value="1"/>
</dbReference>
<gene>
    <name evidence="6" type="ORF">HNQ59_002481</name>
</gene>
<dbReference type="InterPro" id="IPR000847">
    <property type="entry name" value="LysR_HTH_N"/>
</dbReference>
<protein>
    <submittedName>
        <fullName evidence="6">DNA-binding transcriptional LysR family regulator</fullName>
    </submittedName>
</protein>
<keyword evidence="3 6" id="KW-0238">DNA-binding</keyword>
<dbReference type="Pfam" id="PF00126">
    <property type="entry name" value="HTH_1"/>
    <property type="match status" value="1"/>
</dbReference>
<evidence type="ECO:0000256" key="3">
    <source>
        <dbReference type="ARBA" id="ARBA00023125"/>
    </source>
</evidence>
<dbReference type="Gene3D" id="1.10.10.10">
    <property type="entry name" value="Winged helix-like DNA-binding domain superfamily/Winged helix DNA-binding domain"/>
    <property type="match status" value="1"/>
</dbReference>
<dbReference type="PRINTS" id="PR00039">
    <property type="entry name" value="HTHLYSR"/>
</dbReference>
<evidence type="ECO:0000313" key="6">
    <source>
        <dbReference type="EMBL" id="MBB5019183.1"/>
    </source>
</evidence>
<keyword evidence="2" id="KW-0805">Transcription regulation</keyword>
<reference evidence="6 7" key="1">
    <citation type="submission" date="2020-08" db="EMBL/GenBank/DDBJ databases">
        <title>Genomic Encyclopedia of Type Strains, Phase IV (KMG-IV): sequencing the most valuable type-strain genomes for metagenomic binning, comparative biology and taxonomic classification.</title>
        <authorList>
            <person name="Goeker M."/>
        </authorList>
    </citation>
    <scope>NUCLEOTIDE SEQUENCE [LARGE SCALE GENOMIC DNA]</scope>
    <source>
        <strain evidence="6 7">DSM 27165</strain>
    </source>
</reference>
<dbReference type="AlphaFoldDB" id="A0A840MSC2"/>
<evidence type="ECO:0000256" key="1">
    <source>
        <dbReference type="ARBA" id="ARBA00009437"/>
    </source>
</evidence>
<name>A0A840MSC2_9PROT</name>
<dbReference type="GO" id="GO:0003700">
    <property type="term" value="F:DNA-binding transcription factor activity"/>
    <property type="evidence" value="ECO:0007669"/>
    <property type="project" value="InterPro"/>
</dbReference>
<comment type="similarity">
    <text evidence="1">Belongs to the LysR transcriptional regulatory family.</text>
</comment>
<accession>A0A840MSC2</accession>
<feature type="domain" description="HTH lysR-type" evidence="5">
    <location>
        <begin position="1"/>
        <end position="60"/>
    </location>
</feature>
<dbReference type="SUPFAM" id="SSF53850">
    <property type="entry name" value="Periplasmic binding protein-like II"/>
    <property type="match status" value="1"/>
</dbReference>
<dbReference type="RefSeq" id="WP_184039595.1">
    <property type="nucleotide sequence ID" value="NZ_JACHHY010000014.1"/>
</dbReference>
<evidence type="ECO:0000259" key="5">
    <source>
        <dbReference type="PROSITE" id="PS50931"/>
    </source>
</evidence>
<dbReference type="Proteomes" id="UP000575898">
    <property type="component" value="Unassembled WGS sequence"/>
</dbReference>
<dbReference type="GO" id="GO:0000976">
    <property type="term" value="F:transcription cis-regulatory region binding"/>
    <property type="evidence" value="ECO:0007669"/>
    <property type="project" value="TreeGrafter"/>
</dbReference>
<dbReference type="InterPro" id="IPR005119">
    <property type="entry name" value="LysR_subst-bd"/>
</dbReference>
<dbReference type="SUPFAM" id="SSF46785">
    <property type="entry name" value="Winged helix' DNA-binding domain"/>
    <property type="match status" value="1"/>
</dbReference>
<evidence type="ECO:0000313" key="7">
    <source>
        <dbReference type="Proteomes" id="UP000575898"/>
    </source>
</evidence>
<dbReference type="PANTHER" id="PTHR30126">
    <property type="entry name" value="HTH-TYPE TRANSCRIPTIONAL REGULATOR"/>
    <property type="match status" value="1"/>
</dbReference>
<keyword evidence="4" id="KW-0804">Transcription</keyword>
<dbReference type="PROSITE" id="PS50931">
    <property type="entry name" value="HTH_LYSR"/>
    <property type="match status" value="1"/>
</dbReference>
<organism evidence="6 7">
    <name type="scientific">Chitinivorax tropicus</name>
    <dbReference type="NCBI Taxonomy" id="714531"/>
    <lineage>
        <taxon>Bacteria</taxon>
        <taxon>Pseudomonadati</taxon>
        <taxon>Pseudomonadota</taxon>
        <taxon>Betaproteobacteria</taxon>
        <taxon>Chitinivorax</taxon>
    </lineage>
</organism>
<dbReference type="Pfam" id="PF03466">
    <property type="entry name" value="LysR_substrate"/>
    <property type="match status" value="1"/>
</dbReference>
<dbReference type="InterPro" id="IPR036388">
    <property type="entry name" value="WH-like_DNA-bd_sf"/>
</dbReference>
<dbReference type="EMBL" id="JACHHY010000014">
    <property type="protein sequence ID" value="MBB5019183.1"/>
    <property type="molecule type" value="Genomic_DNA"/>
</dbReference>
<proteinExistence type="inferred from homology"/>
<dbReference type="Gene3D" id="3.40.190.290">
    <property type="match status" value="1"/>
</dbReference>
<dbReference type="CDD" id="cd08419">
    <property type="entry name" value="PBP2_CbbR_RubisCO_like"/>
    <property type="match status" value="1"/>
</dbReference>
<evidence type="ECO:0000256" key="4">
    <source>
        <dbReference type="ARBA" id="ARBA00023163"/>
    </source>
</evidence>
<keyword evidence="7" id="KW-1185">Reference proteome</keyword>
<dbReference type="InterPro" id="IPR036390">
    <property type="entry name" value="WH_DNA-bd_sf"/>
</dbReference>
<evidence type="ECO:0000256" key="2">
    <source>
        <dbReference type="ARBA" id="ARBA00023015"/>
    </source>
</evidence>
<sequence length="302" mass="33375">MNATFRQLQLFTALAEHGSISAAARACHVTQPTVSMQLRELSDSIGLPLYEVIGKRIFLTEAGEHLLASARVMFDEWSALAQRIDALRGLQRGTLRVAFVSTAKYFVPNLLGAFCRQYPEVDVRLSVLNREGVLQRLRANADDLYVMSQPPDDIDVKREAFLANPMVVIASRDHPLANQSSILPTVLLKERFILREVGSATRHACDRHFRALGLAPSVRLELGSNEAIKHSVSAGLGISVLSRYAIHTDPAVDGVAIIDVVGFPIHANWYIVQPSGKLLPPIAAEFLGHLRQYVEAELPVWR</sequence>